<name>A0AAD5TZB7_9FUNG</name>
<dbReference type="EMBL" id="JADGJW010001122">
    <property type="protein sequence ID" value="KAJ3206470.1"/>
    <property type="molecule type" value="Genomic_DNA"/>
</dbReference>
<evidence type="ECO:0000256" key="5">
    <source>
        <dbReference type="ARBA" id="ARBA00023136"/>
    </source>
</evidence>
<dbReference type="PRINTS" id="PR00248">
    <property type="entry name" value="GPCRMGR"/>
</dbReference>
<dbReference type="PANTHER" id="PTHR10519">
    <property type="entry name" value="GABA-B RECEPTOR"/>
    <property type="match status" value="1"/>
</dbReference>
<protein>
    <recommendedName>
        <fullName evidence="11">G-protein coupled receptors family 3 profile domain-containing protein</fullName>
    </recommendedName>
</protein>
<dbReference type="InterPro" id="IPR028082">
    <property type="entry name" value="Peripla_BP_I"/>
</dbReference>
<evidence type="ECO:0000256" key="6">
    <source>
        <dbReference type="ARBA" id="ARBA00023170"/>
    </source>
</evidence>
<feature type="transmembrane region" description="Helical" evidence="10">
    <location>
        <begin position="371"/>
        <end position="391"/>
    </location>
</feature>
<accession>A0AAD5TZB7</accession>
<dbReference type="Pfam" id="PF01094">
    <property type="entry name" value="ANF_receptor"/>
    <property type="match status" value="2"/>
</dbReference>
<dbReference type="Proteomes" id="UP001211065">
    <property type="component" value="Unassembled WGS sequence"/>
</dbReference>
<feature type="transmembrane region" description="Helical" evidence="10">
    <location>
        <begin position="475"/>
        <end position="496"/>
    </location>
</feature>
<dbReference type="InterPro" id="IPR002455">
    <property type="entry name" value="GPCR3_GABA-B"/>
</dbReference>
<feature type="transmembrane region" description="Helical" evidence="10">
    <location>
        <begin position="557"/>
        <end position="579"/>
    </location>
</feature>
<feature type="region of interest" description="Disordered" evidence="9">
    <location>
        <begin position="753"/>
        <end position="773"/>
    </location>
</feature>
<dbReference type="AlphaFoldDB" id="A0AAD5TZB7"/>
<evidence type="ECO:0000313" key="12">
    <source>
        <dbReference type="EMBL" id="KAJ3206470.1"/>
    </source>
</evidence>
<evidence type="ECO:0000256" key="10">
    <source>
        <dbReference type="SAM" id="Phobius"/>
    </source>
</evidence>
<evidence type="ECO:0000256" key="8">
    <source>
        <dbReference type="ARBA" id="ARBA00023224"/>
    </source>
</evidence>
<dbReference type="PANTHER" id="PTHR10519:SF20">
    <property type="entry name" value="G-PROTEIN COUPLED RECEPTOR 156-RELATED"/>
    <property type="match status" value="1"/>
</dbReference>
<evidence type="ECO:0000256" key="7">
    <source>
        <dbReference type="ARBA" id="ARBA00023180"/>
    </source>
</evidence>
<keyword evidence="3 10" id="KW-1133">Transmembrane helix</keyword>
<gene>
    <name evidence="12" type="ORF">HK099_000534</name>
</gene>
<reference evidence="12" key="1">
    <citation type="submission" date="2020-05" db="EMBL/GenBank/DDBJ databases">
        <title>Phylogenomic resolution of chytrid fungi.</title>
        <authorList>
            <person name="Stajich J.E."/>
            <person name="Amses K."/>
            <person name="Simmons R."/>
            <person name="Seto K."/>
            <person name="Myers J."/>
            <person name="Bonds A."/>
            <person name="Quandt C.A."/>
            <person name="Barry K."/>
            <person name="Liu P."/>
            <person name="Grigoriev I."/>
            <person name="Longcore J.E."/>
            <person name="James T.Y."/>
        </authorList>
    </citation>
    <scope>NUCLEOTIDE SEQUENCE</scope>
    <source>
        <strain evidence="12">JEL0476</strain>
    </source>
</reference>
<keyword evidence="4" id="KW-0297">G-protein coupled receptor</keyword>
<dbReference type="PROSITE" id="PS50259">
    <property type="entry name" value="G_PROTEIN_RECEP_F3_4"/>
    <property type="match status" value="1"/>
</dbReference>
<comment type="subcellular location">
    <subcellularLocation>
        <location evidence="1">Membrane</location>
        <topology evidence="1">Multi-pass membrane protein</topology>
    </subcellularLocation>
</comment>
<evidence type="ECO:0000256" key="3">
    <source>
        <dbReference type="ARBA" id="ARBA00022989"/>
    </source>
</evidence>
<sequence>MEKSINDTLKNTIIDANIQMEYYDSELTPYKAVMHGFDMITSEKRETSPLLGLYGEFISARTIPLALVSSGYNILQCSGMATSPTLTDKNHYGTFFRTVPSDIFQGTALANFAFAHNWNKVAILNENGAYGQGVRATTFENEIDLIKKSFARIIIIIVYPDDLLKFMRRARIDGLLNSNYVFLGSDSTSAISSILQETSDMENFEGYIAISALDRVVEGNAYKSLNSEYQKIFNQTVPGYGGFVYDCIASLIYTFENFLISTNSTPSDYTTKFNSSSRVSLQNVQKIAFTGISGNVSIDENGEPKNQLYTVTNVVNKMKTSRVAGTVEGGNAKIIYNKKYDLVFNGGSTVVPSDSAGEYEVKLDNAGTIVVFAYFMLNLLITLGSIIFLIIKRKENTLKTLSVPFLFLISLGLLLNWLSIFSFLGKMTVQTCYLQQVLWLAFCLIFSSLLVKVFRIWRVFDHSGVHSVYLTDTKLFIAVSLLFIGEILILVAWAVVNPPVPTIVNQQEYFYVECLSDNLALQTNFNLVLIVYNGLILCVVMYLAYKTRNVSSAYKESSWITQLSLNVLLCASIPILLLFTSNDNSILNKFYIKMLTLAFGTSVTYFCLIGRVILSLVIIQSSKKIRQNRKQKFKQTTSIIKSAISSTNKVIKESLILKKFTVMSKNEKIWFSNWKNTQITINEITCNLHYLKHDFMPNPDGISISMRSLKFEDMGFDTLRIFTAKLSFIILCSEEGEKNRIISCLRKVKEKDHDPEVPNDAVKGGNTAHQGIK</sequence>
<evidence type="ECO:0000259" key="11">
    <source>
        <dbReference type="PROSITE" id="PS50259"/>
    </source>
</evidence>
<keyword evidence="7" id="KW-0325">Glycoprotein</keyword>
<dbReference type="GO" id="GO:0007214">
    <property type="term" value="P:gamma-aminobutyric acid signaling pathway"/>
    <property type="evidence" value="ECO:0007669"/>
    <property type="project" value="TreeGrafter"/>
</dbReference>
<keyword evidence="5 10" id="KW-0472">Membrane</keyword>
<dbReference type="GO" id="GO:0004965">
    <property type="term" value="F:G protein-coupled GABA receptor activity"/>
    <property type="evidence" value="ECO:0007669"/>
    <property type="project" value="InterPro"/>
</dbReference>
<evidence type="ECO:0000256" key="4">
    <source>
        <dbReference type="ARBA" id="ARBA00023040"/>
    </source>
</evidence>
<dbReference type="InterPro" id="IPR017978">
    <property type="entry name" value="GPCR_3_C"/>
</dbReference>
<organism evidence="12 13">
    <name type="scientific">Clydaea vesicula</name>
    <dbReference type="NCBI Taxonomy" id="447962"/>
    <lineage>
        <taxon>Eukaryota</taxon>
        <taxon>Fungi</taxon>
        <taxon>Fungi incertae sedis</taxon>
        <taxon>Chytridiomycota</taxon>
        <taxon>Chytridiomycota incertae sedis</taxon>
        <taxon>Chytridiomycetes</taxon>
        <taxon>Lobulomycetales</taxon>
        <taxon>Lobulomycetaceae</taxon>
        <taxon>Clydaea</taxon>
    </lineage>
</organism>
<dbReference type="InterPro" id="IPR001828">
    <property type="entry name" value="ANF_lig-bd_rcpt"/>
</dbReference>
<keyword evidence="2 10" id="KW-0812">Transmembrane</keyword>
<feature type="transmembrane region" description="Helical" evidence="10">
    <location>
        <begin position="436"/>
        <end position="454"/>
    </location>
</feature>
<feature type="domain" description="G-protein coupled receptors family 3 profile" evidence="11">
    <location>
        <begin position="367"/>
        <end position="632"/>
    </location>
</feature>
<dbReference type="SUPFAM" id="SSF53822">
    <property type="entry name" value="Periplasmic binding protein-like I"/>
    <property type="match status" value="1"/>
</dbReference>
<comment type="caution">
    <text evidence="12">The sequence shown here is derived from an EMBL/GenBank/DDBJ whole genome shotgun (WGS) entry which is preliminary data.</text>
</comment>
<dbReference type="Gene3D" id="3.40.50.2300">
    <property type="match status" value="2"/>
</dbReference>
<evidence type="ECO:0000256" key="1">
    <source>
        <dbReference type="ARBA" id="ARBA00004141"/>
    </source>
</evidence>
<keyword evidence="13" id="KW-1185">Reference proteome</keyword>
<dbReference type="Pfam" id="PF00003">
    <property type="entry name" value="7tm_3"/>
    <property type="match status" value="1"/>
</dbReference>
<dbReference type="GO" id="GO:0038039">
    <property type="term" value="C:G protein-coupled receptor heterodimeric complex"/>
    <property type="evidence" value="ECO:0007669"/>
    <property type="project" value="TreeGrafter"/>
</dbReference>
<evidence type="ECO:0000256" key="2">
    <source>
        <dbReference type="ARBA" id="ARBA00022692"/>
    </source>
</evidence>
<feature type="transmembrane region" description="Helical" evidence="10">
    <location>
        <begin position="403"/>
        <end position="424"/>
    </location>
</feature>
<feature type="transmembrane region" description="Helical" evidence="10">
    <location>
        <begin position="525"/>
        <end position="545"/>
    </location>
</feature>
<dbReference type="InterPro" id="IPR000337">
    <property type="entry name" value="GPCR_3"/>
</dbReference>
<feature type="transmembrane region" description="Helical" evidence="10">
    <location>
        <begin position="591"/>
        <end position="619"/>
    </location>
</feature>
<keyword evidence="6" id="KW-0675">Receptor</keyword>
<evidence type="ECO:0000313" key="13">
    <source>
        <dbReference type="Proteomes" id="UP001211065"/>
    </source>
</evidence>
<proteinExistence type="predicted"/>
<keyword evidence="8" id="KW-0807">Transducer</keyword>
<evidence type="ECO:0000256" key="9">
    <source>
        <dbReference type="SAM" id="MobiDB-lite"/>
    </source>
</evidence>